<gene>
    <name evidence="1" type="ORF">CLV99_1209</name>
</gene>
<reference evidence="1 2" key="1">
    <citation type="submission" date="2019-03" db="EMBL/GenBank/DDBJ databases">
        <title>Genomic Encyclopedia of Archaeal and Bacterial Type Strains, Phase II (KMG-II): from individual species to whole genera.</title>
        <authorList>
            <person name="Goeker M."/>
        </authorList>
    </citation>
    <scope>NUCLEOTIDE SEQUENCE [LARGE SCALE GENOMIC DNA]</scope>
    <source>
        <strain evidence="1 2">DSM 28353</strain>
    </source>
</reference>
<organism evidence="1 2">
    <name type="scientific">Sphingobacterium yanglingense</name>
    <dbReference type="NCBI Taxonomy" id="1437280"/>
    <lineage>
        <taxon>Bacteria</taxon>
        <taxon>Pseudomonadati</taxon>
        <taxon>Bacteroidota</taxon>
        <taxon>Sphingobacteriia</taxon>
        <taxon>Sphingobacteriales</taxon>
        <taxon>Sphingobacteriaceae</taxon>
        <taxon>Sphingobacterium</taxon>
    </lineage>
</organism>
<dbReference type="EMBL" id="SNYV01000011">
    <property type="protein sequence ID" value="TDQ79761.1"/>
    <property type="molecule type" value="Genomic_DNA"/>
</dbReference>
<protein>
    <submittedName>
        <fullName evidence="1">Uncharacterized protein</fullName>
    </submittedName>
</protein>
<evidence type="ECO:0000313" key="1">
    <source>
        <dbReference type="EMBL" id="TDQ79761.1"/>
    </source>
</evidence>
<evidence type="ECO:0000313" key="2">
    <source>
        <dbReference type="Proteomes" id="UP000295292"/>
    </source>
</evidence>
<dbReference type="Proteomes" id="UP000295292">
    <property type="component" value="Unassembled WGS sequence"/>
</dbReference>
<comment type="caution">
    <text evidence="1">The sequence shown here is derived from an EMBL/GenBank/DDBJ whole genome shotgun (WGS) entry which is preliminary data.</text>
</comment>
<proteinExistence type="predicted"/>
<sequence>MNKITVTNLVDFGRKTPKGRQTLINNLKVPKISNPDDGGGDYWISALSCLARAFTDNSKNLIGDKIEELIDKIEDAKAKISKDMFQRNINILQEFEDFDFNTLKPQGKLSALKKPKDKSIVVIKRLPLFVKPHHVYSFEENGIKKIGAIWFVAKLNGFRTDELSMVTDLLYRYLDINYSDEFEVSVEYCIAVDVNTPSYIPYSRIENGDIKSALIPTVDEMKKLM</sequence>
<accession>A0A4R6WNQ9</accession>
<keyword evidence="2" id="KW-1185">Reference proteome</keyword>
<dbReference type="RefSeq" id="WP_133583527.1">
    <property type="nucleotide sequence ID" value="NZ_SNYV01000011.1"/>
</dbReference>
<dbReference type="OrthoDB" id="660153at2"/>
<name>A0A4R6WNQ9_9SPHI</name>
<dbReference type="AlphaFoldDB" id="A0A4R6WNQ9"/>